<evidence type="ECO:0000313" key="2">
    <source>
        <dbReference type="EMBL" id="MTW18434.1"/>
    </source>
</evidence>
<comment type="caution">
    <text evidence="2">The sequence shown here is derived from an EMBL/GenBank/DDBJ whole genome shotgun (WGS) entry which is preliminary data.</text>
</comment>
<evidence type="ECO:0000313" key="3">
    <source>
        <dbReference type="Proteomes" id="UP000438991"/>
    </source>
</evidence>
<evidence type="ECO:0000256" key="1">
    <source>
        <dbReference type="SAM" id="SignalP"/>
    </source>
</evidence>
<feature type="chain" id="PRO_5041164642" description="Outer membrane protein beta-barrel domain-containing protein" evidence="1">
    <location>
        <begin position="26"/>
        <end position="333"/>
    </location>
</feature>
<dbReference type="InterPro" id="IPR010239">
    <property type="entry name" value="CHP02001"/>
</dbReference>
<dbReference type="AlphaFoldDB" id="A0A327JYX2"/>
<organism evidence="2 3">
    <name type="scientific">Rhodoplanes serenus</name>
    <dbReference type="NCBI Taxonomy" id="200615"/>
    <lineage>
        <taxon>Bacteria</taxon>
        <taxon>Pseudomonadati</taxon>
        <taxon>Pseudomonadota</taxon>
        <taxon>Alphaproteobacteria</taxon>
        <taxon>Hyphomicrobiales</taxon>
        <taxon>Nitrobacteraceae</taxon>
        <taxon>Rhodoplanes</taxon>
    </lineage>
</organism>
<dbReference type="EMBL" id="WNKV01000017">
    <property type="protein sequence ID" value="MTW18434.1"/>
    <property type="molecule type" value="Genomic_DNA"/>
</dbReference>
<keyword evidence="1" id="KW-0732">Signal</keyword>
<dbReference type="Proteomes" id="UP000438991">
    <property type="component" value="Unassembled WGS sequence"/>
</dbReference>
<sequence>MKTITLATLAATLVAGSALVTAAQAADMAVKAPVVAAPAPVNPWDLAFGAGVYSDYNFRGISQTNRGPAVNVYFEPRYNVNDMLQLYAGVAGWNVDFANRARGEIDIYGGIRPTFGKLALDFGIWYYYYPGGTCYNASVPGECALNGNLNADQWNLIGGAANGNVIKKDLSFLEYYAKASYTFTDNIAAGVAFYYDQDWLNFGFDAKYLSGNVKLTAPSNWLPTGYGLYLSGEVGRYWLGTTDNFYFNVRLPDYTTWNVGIGLTYKVFTVDLRYYDTDLSEGQCNAITSDFNATYSPTNVIAGLNPSGLGSKWCGQQYVISLKADLTYGANIK</sequence>
<reference evidence="2 3" key="1">
    <citation type="submission" date="2019-11" db="EMBL/GenBank/DDBJ databases">
        <title>Whole-genome sequence of Rhodoplanes serenus DSM 18633, type strain.</title>
        <authorList>
            <person name="Kyndt J.A."/>
            <person name="Meyer T.E."/>
        </authorList>
    </citation>
    <scope>NUCLEOTIDE SEQUENCE [LARGE SCALE GENOMIC DNA]</scope>
    <source>
        <strain evidence="2 3">DSM 18633</strain>
    </source>
</reference>
<protein>
    <recommendedName>
        <fullName evidence="4">Outer membrane protein beta-barrel domain-containing protein</fullName>
    </recommendedName>
</protein>
<accession>A0A327JYX2</accession>
<dbReference type="RefSeq" id="WP_111388136.1">
    <property type="nucleotide sequence ID" value="NZ_NPEW01000293.1"/>
</dbReference>
<gene>
    <name evidence="2" type="ORF">GJ689_19725</name>
</gene>
<dbReference type="Pfam" id="PF09694">
    <property type="entry name" value="Gcw_chp"/>
    <property type="match status" value="1"/>
</dbReference>
<proteinExistence type="predicted"/>
<name>A0A327JYX2_9BRAD</name>
<evidence type="ECO:0008006" key="4">
    <source>
        <dbReference type="Google" id="ProtNLM"/>
    </source>
</evidence>
<feature type="signal peptide" evidence="1">
    <location>
        <begin position="1"/>
        <end position="25"/>
    </location>
</feature>